<organism evidence="7 8">
    <name type="scientific">Haladaptatus paucihalophilus DX253</name>
    <dbReference type="NCBI Taxonomy" id="797209"/>
    <lineage>
        <taxon>Archaea</taxon>
        <taxon>Methanobacteriati</taxon>
        <taxon>Methanobacteriota</taxon>
        <taxon>Stenosarchaea group</taxon>
        <taxon>Halobacteria</taxon>
        <taxon>Halobacteriales</taxon>
        <taxon>Haladaptataceae</taxon>
        <taxon>Haladaptatus</taxon>
    </lineage>
</organism>
<comment type="caution">
    <text evidence="7">The sequence shown here is derived from an EMBL/GenBank/DDBJ whole genome shotgun (WGS) entry which is preliminary data.</text>
</comment>
<evidence type="ECO:0000256" key="2">
    <source>
        <dbReference type="ARBA" id="ARBA00023015"/>
    </source>
</evidence>
<dbReference type="InterPro" id="IPR001647">
    <property type="entry name" value="HTH_TetR"/>
</dbReference>
<dbReference type="AlphaFoldDB" id="E7QVE2"/>
<dbReference type="Pfam" id="PF00440">
    <property type="entry name" value="TetR_N"/>
    <property type="match status" value="1"/>
</dbReference>
<dbReference type="Pfam" id="PF13977">
    <property type="entry name" value="TetR_C_6"/>
    <property type="match status" value="1"/>
</dbReference>
<dbReference type="SUPFAM" id="SSF48498">
    <property type="entry name" value="Tetracyclin repressor-like, C-terminal domain"/>
    <property type="match status" value="1"/>
</dbReference>
<accession>E7QVE2</accession>
<evidence type="ECO:0000256" key="5">
    <source>
        <dbReference type="PROSITE-ProRule" id="PRU00335"/>
    </source>
</evidence>
<evidence type="ECO:0000259" key="6">
    <source>
        <dbReference type="PROSITE" id="PS50977"/>
    </source>
</evidence>
<feature type="DNA-binding region" description="H-T-H motif" evidence="5">
    <location>
        <begin position="38"/>
        <end position="57"/>
    </location>
</feature>
<dbReference type="InterPro" id="IPR036271">
    <property type="entry name" value="Tet_transcr_reg_TetR-rel_C_sf"/>
</dbReference>
<sequence>MGEMMTADSSDSEWSTSEERIMEATHRALLRDGYAQLSISRIASELDQSKASLYYHYDSKEDLLLSFLEYVTDRLESNIYTSNDESPSQELEQFIEMLLPLQLDDTESQLRAAMVELRSQAVMDEKFRKQFTEIDDRIVDHLERIIDRGIDEGEFRNVDSTRVAEHIFATFSGVMYNRATTNRENAPAAVRVALSSYLNKDLMKR</sequence>
<dbReference type="EMBL" id="AEMG01000014">
    <property type="protein sequence ID" value="EFW91464.1"/>
    <property type="molecule type" value="Genomic_DNA"/>
</dbReference>
<dbReference type="InterPro" id="IPR039538">
    <property type="entry name" value="BetI_C"/>
</dbReference>
<evidence type="ECO:0000256" key="1">
    <source>
        <dbReference type="ARBA" id="ARBA00022491"/>
    </source>
</evidence>
<keyword evidence="2" id="KW-0805">Transcription regulation</keyword>
<dbReference type="Proteomes" id="UP000003751">
    <property type="component" value="Unassembled WGS sequence"/>
</dbReference>
<dbReference type="OrthoDB" id="135877at2157"/>
<feature type="domain" description="HTH tetR-type" evidence="6">
    <location>
        <begin position="15"/>
        <end position="75"/>
    </location>
</feature>
<dbReference type="InterPro" id="IPR009057">
    <property type="entry name" value="Homeodomain-like_sf"/>
</dbReference>
<reference evidence="7 8" key="1">
    <citation type="journal article" date="2014" name="ISME J.">
        <title>Trehalose/2-sulfotrehalose biosynthesis and glycine-betaine uptake are widely spread mechanisms for osmoadaptation in the Halobacteriales.</title>
        <authorList>
            <person name="Youssef N.H."/>
            <person name="Savage-Ashlock K.N."/>
            <person name="McCully A.L."/>
            <person name="Luedtke B."/>
            <person name="Shaw E.I."/>
            <person name="Hoff W.D."/>
            <person name="Elshahed M.S."/>
        </authorList>
    </citation>
    <scope>NUCLEOTIDE SEQUENCE [LARGE SCALE GENOMIC DNA]</scope>
    <source>
        <strain evidence="7 8">DX253</strain>
    </source>
</reference>
<keyword evidence="1" id="KW-0678">Repressor</keyword>
<dbReference type="PANTHER" id="PTHR47506">
    <property type="entry name" value="TRANSCRIPTIONAL REGULATORY PROTEIN"/>
    <property type="match status" value="1"/>
</dbReference>
<dbReference type="PRINTS" id="PR00455">
    <property type="entry name" value="HTHTETR"/>
</dbReference>
<gene>
    <name evidence="7" type="ORF">ZOD2009_13891</name>
</gene>
<evidence type="ECO:0000256" key="4">
    <source>
        <dbReference type="ARBA" id="ARBA00023163"/>
    </source>
</evidence>
<dbReference type="PANTHER" id="PTHR47506:SF6">
    <property type="entry name" value="HTH-TYPE TRANSCRIPTIONAL REPRESSOR NEMR"/>
    <property type="match status" value="1"/>
</dbReference>
<evidence type="ECO:0000313" key="7">
    <source>
        <dbReference type="EMBL" id="EFW91464.1"/>
    </source>
</evidence>
<evidence type="ECO:0000256" key="3">
    <source>
        <dbReference type="ARBA" id="ARBA00023125"/>
    </source>
</evidence>
<dbReference type="eggNOG" id="arCOG02646">
    <property type="taxonomic scope" value="Archaea"/>
</dbReference>
<dbReference type="GO" id="GO:0003677">
    <property type="term" value="F:DNA binding"/>
    <property type="evidence" value="ECO:0007669"/>
    <property type="project" value="UniProtKB-UniRule"/>
</dbReference>
<name>E7QVE2_HALPU</name>
<protein>
    <submittedName>
        <fullName evidence="7">Transcription regulator</fullName>
    </submittedName>
</protein>
<evidence type="ECO:0000313" key="8">
    <source>
        <dbReference type="Proteomes" id="UP000003751"/>
    </source>
</evidence>
<dbReference type="Gene3D" id="1.10.357.10">
    <property type="entry name" value="Tetracycline Repressor, domain 2"/>
    <property type="match status" value="1"/>
</dbReference>
<dbReference type="SUPFAM" id="SSF46689">
    <property type="entry name" value="Homeodomain-like"/>
    <property type="match status" value="1"/>
</dbReference>
<keyword evidence="3 5" id="KW-0238">DNA-binding</keyword>
<dbReference type="PROSITE" id="PS50977">
    <property type="entry name" value="HTH_TETR_2"/>
    <property type="match status" value="1"/>
</dbReference>
<dbReference type="STRING" id="797209.GCA_000376445_04002"/>
<keyword evidence="4" id="KW-0804">Transcription</keyword>
<proteinExistence type="predicted"/>